<keyword evidence="2" id="KW-1185">Reference proteome</keyword>
<evidence type="ECO:0000313" key="1">
    <source>
        <dbReference type="EMBL" id="KAJ9480669.1"/>
    </source>
</evidence>
<sequence>MPKMLIPSSAAAFAPRTPPIVVLSAQTPWLITILKQLSRPRLCLNSIAKQAGRLVEILSPDNAVWTLCSVMSANVTVPGLQCRLNVPIIYIKAYVVYVDMVWRNEVAFKLTPETIDALVDLHKKLQSADSAAYTLGWRGKQAQLDKLQEEFVQAANTFMYRTNATALVGLKKDGTGELPYDSSKVAKAAIVHLCVPSMPSPRMAELLSPVLPLPGVAKPWMPEPVYSSEFVKSWSTQSTIPTSSTSNHYYPTLGDTLDIGPTRYFSIDFASSQLPIPIPYPESATYLPSHLPMYP</sequence>
<proteinExistence type="predicted"/>
<dbReference type="EMBL" id="LACB01001188">
    <property type="protein sequence ID" value="KAJ9480669.1"/>
    <property type="molecule type" value="Genomic_DNA"/>
</dbReference>
<protein>
    <submittedName>
        <fullName evidence="1">Uncharacterized protein</fullName>
    </submittedName>
</protein>
<organism evidence="1 2">
    <name type="scientific">Penicillium thymicola</name>
    <dbReference type="NCBI Taxonomy" id="293382"/>
    <lineage>
        <taxon>Eukaryota</taxon>
        <taxon>Fungi</taxon>
        <taxon>Dikarya</taxon>
        <taxon>Ascomycota</taxon>
        <taxon>Pezizomycotina</taxon>
        <taxon>Eurotiomycetes</taxon>
        <taxon>Eurotiomycetidae</taxon>
        <taxon>Eurotiales</taxon>
        <taxon>Aspergillaceae</taxon>
        <taxon>Penicillium</taxon>
    </lineage>
</organism>
<comment type="caution">
    <text evidence="1">The sequence shown here is derived from an EMBL/GenBank/DDBJ whole genome shotgun (WGS) entry which is preliminary data.</text>
</comment>
<reference evidence="1" key="2">
    <citation type="journal article" date="2016" name="Fungal Biol.">
        <title>Ochratoxin A production by Penicillium thymicola.</title>
        <authorList>
            <person name="Nguyen H.D.T."/>
            <person name="McMullin D.R."/>
            <person name="Ponomareva E."/>
            <person name="Riley R."/>
            <person name="Pomraning K.R."/>
            <person name="Baker S.E."/>
            <person name="Seifert K.A."/>
        </authorList>
    </citation>
    <scope>NUCLEOTIDE SEQUENCE</scope>
    <source>
        <strain evidence="1">DAOM 180753</strain>
    </source>
</reference>
<evidence type="ECO:0000313" key="2">
    <source>
        <dbReference type="Proteomes" id="UP001227192"/>
    </source>
</evidence>
<name>A0AAI9T5G7_PENTH</name>
<dbReference type="Proteomes" id="UP001227192">
    <property type="component" value="Unassembled WGS sequence"/>
</dbReference>
<dbReference type="AlphaFoldDB" id="A0AAI9T5G7"/>
<gene>
    <name evidence="1" type="ORF">VN97_g12872</name>
</gene>
<accession>A0AAI9T5G7</accession>
<reference evidence="1" key="1">
    <citation type="submission" date="2015-06" db="EMBL/GenBank/DDBJ databases">
        <authorList>
            <person name="Nguyen H."/>
        </authorList>
    </citation>
    <scope>NUCLEOTIDE SEQUENCE</scope>
    <source>
        <strain evidence="1">DAOM 180753</strain>
    </source>
</reference>